<proteinExistence type="predicted"/>
<reference evidence="2" key="1">
    <citation type="journal article" date="2023" name="G3 (Bethesda)">
        <title>A reference genome for the long-term kleptoplast-retaining sea slug Elysia crispata morphotype clarki.</title>
        <authorList>
            <person name="Eastman K.E."/>
            <person name="Pendleton A.L."/>
            <person name="Shaikh M.A."/>
            <person name="Suttiyut T."/>
            <person name="Ogas R."/>
            <person name="Tomko P."/>
            <person name="Gavelis G."/>
            <person name="Widhalm J.R."/>
            <person name="Wisecaver J.H."/>
        </authorList>
    </citation>
    <scope>NUCLEOTIDE SEQUENCE</scope>
    <source>
        <strain evidence="2">ECLA1</strain>
    </source>
</reference>
<evidence type="ECO:0000313" key="2">
    <source>
        <dbReference type="EMBL" id="KAK3749517.1"/>
    </source>
</evidence>
<gene>
    <name evidence="2" type="ORF">RRG08_043423</name>
</gene>
<protein>
    <submittedName>
        <fullName evidence="2">Uncharacterized protein</fullName>
    </submittedName>
</protein>
<keyword evidence="1" id="KW-1133">Transmembrane helix</keyword>
<keyword evidence="1" id="KW-0472">Membrane</keyword>
<dbReference type="Proteomes" id="UP001283361">
    <property type="component" value="Unassembled WGS sequence"/>
</dbReference>
<organism evidence="2 3">
    <name type="scientific">Elysia crispata</name>
    <name type="common">lettuce slug</name>
    <dbReference type="NCBI Taxonomy" id="231223"/>
    <lineage>
        <taxon>Eukaryota</taxon>
        <taxon>Metazoa</taxon>
        <taxon>Spiralia</taxon>
        <taxon>Lophotrochozoa</taxon>
        <taxon>Mollusca</taxon>
        <taxon>Gastropoda</taxon>
        <taxon>Heterobranchia</taxon>
        <taxon>Euthyneura</taxon>
        <taxon>Panpulmonata</taxon>
        <taxon>Sacoglossa</taxon>
        <taxon>Placobranchoidea</taxon>
        <taxon>Plakobranchidae</taxon>
        <taxon>Elysia</taxon>
    </lineage>
</organism>
<sequence length="360" mass="40567">MIITKARRRLYLCNTVLAVLFIVLMAAIIPELLHYRLSAPDRTAYLSSSSSKSRSPLTQIQVASNPSNGIPYILKALNSYLEPHSYRIRHVSATEIVGFLGRHLDSSQNPGLAKTVLSLKLESHNNSDIFNGSKRAVLTKRHNIHYSFSRDKTDTINETSINGDAIKDIIKHSNESFAKINASISRSRQAAVTMDAKQTENFKNRGIEKDPLVIAPRPDFHLKGVGFPFRQNGSYWSGRPLVFTTPGKQDLKEEQYTFLQQAVWSGGWNITQLAEYSLDRVMKPWEWDIYKEPPLSNIKETVDELFSKVELLNTSGPFRVGDAVVVRVDLYDGYGRARTKGGDDYIRNLPITMLPRPSVA</sequence>
<dbReference type="EMBL" id="JAWDGP010005937">
    <property type="protein sequence ID" value="KAK3749517.1"/>
    <property type="molecule type" value="Genomic_DNA"/>
</dbReference>
<accession>A0AAE0YL16</accession>
<dbReference type="AlphaFoldDB" id="A0AAE0YL16"/>
<feature type="transmembrane region" description="Helical" evidence="1">
    <location>
        <begin position="12"/>
        <end position="33"/>
    </location>
</feature>
<comment type="caution">
    <text evidence="2">The sequence shown here is derived from an EMBL/GenBank/DDBJ whole genome shotgun (WGS) entry which is preliminary data.</text>
</comment>
<name>A0AAE0YL16_9GAST</name>
<evidence type="ECO:0000256" key="1">
    <source>
        <dbReference type="SAM" id="Phobius"/>
    </source>
</evidence>
<keyword evidence="3" id="KW-1185">Reference proteome</keyword>
<keyword evidence="1" id="KW-0812">Transmembrane</keyword>
<evidence type="ECO:0000313" key="3">
    <source>
        <dbReference type="Proteomes" id="UP001283361"/>
    </source>
</evidence>